<dbReference type="GO" id="GO:0005524">
    <property type="term" value="F:ATP binding"/>
    <property type="evidence" value="ECO:0007669"/>
    <property type="project" value="UniProtKB-KW"/>
</dbReference>
<keyword evidence="7" id="KW-0648">Protein biosynthesis</keyword>
<dbReference type="EC" id="6.1.1.-" evidence="9"/>
<keyword evidence="10" id="KW-1185">Reference proteome</keyword>
<reference evidence="9 10" key="1">
    <citation type="submission" date="2019-03" db="EMBL/GenBank/DDBJ databases">
        <title>The complete genome sequence of Swingsia_sp. F3b2 LMG30590(T).</title>
        <authorList>
            <person name="Chua K.-O."/>
            <person name="Chan K.-G."/>
            <person name="See-Too W.-S."/>
        </authorList>
    </citation>
    <scope>NUCLEOTIDE SEQUENCE [LARGE SCALE GENOMIC DNA]</scope>
    <source>
        <strain evidence="9 10">F3b2</strain>
    </source>
</reference>
<dbReference type="PANTHER" id="PTHR43311:SF1">
    <property type="entry name" value="GLUTAMYL-Q TRNA(ASP) SYNTHETASE"/>
    <property type="match status" value="1"/>
</dbReference>
<keyword evidence="3 7" id="KW-0547">Nucleotide-binding</keyword>
<comment type="similarity">
    <text evidence="7">Belongs to the class-I aminoacyl-tRNA synthetase family.</text>
</comment>
<keyword evidence="5 7" id="KW-0067">ATP-binding</keyword>
<name>A0A4Y6U8M7_9PROT</name>
<dbReference type="OrthoDB" id="9807503at2"/>
<evidence type="ECO:0000256" key="1">
    <source>
        <dbReference type="ARBA" id="ARBA00022598"/>
    </source>
</evidence>
<evidence type="ECO:0000313" key="10">
    <source>
        <dbReference type="Proteomes" id="UP000318709"/>
    </source>
</evidence>
<evidence type="ECO:0000256" key="3">
    <source>
        <dbReference type="ARBA" id="ARBA00022741"/>
    </source>
</evidence>
<accession>A0A4Y6U8M7</accession>
<dbReference type="InterPro" id="IPR014729">
    <property type="entry name" value="Rossmann-like_a/b/a_fold"/>
</dbReference>
<dbReference type="InterPro" id="IPR020058">
    <property type="entry name" value="Glu/Gln-tRNA-synth_Ib_cat-dom"/>
</dbReference>
<evidence type="ECO:0000256" key="4">
    <source>
        <dbReference type="ARBA" id="ARBA00022833"/>
    </source>
</evidence>
<evidence type="ECO:0000259" key="8">
    <source>
        <dbReference type="Pfam" id="PF00749"/>
    </source>
</evidence>
<dbReference type="NCBIfam" id="NF004315">
    <property type="entry name" value="PRK05710.1-4"/>
    <property type="match status" value="1"/>
</dbReference>
<dbReference type="GO" id="GO:0005829">
    <property type="term" value="C:cytosol"/>
    <property type="evidence" value="ECO:0007669"/>
    <property type="project" value="TreeGrafter"/>
</dbReference>
<dbReference type="RefSeq" id="WP_141442571.1">
    <property type="nucleotide sequence ID" value="NZ_CP038231.1"/>
</dbReference>
<sequence length="297" mass="32958">MPSAMKSDPPSGWVTRFAPSPTGRLHKGHVASALHARTLAAPHGRYLVRLEDIDQARCTEENVQGVLDDLAWLGLLPEPPTSIRRQSRHKTDYDAVLDTLRERRLIYPCLCSRADISHAAGTAGARAPDGSLRYPGTCRPQSGCPPIMTKGHQPAWRLDMHKALETLGGNPTWLELTGDNTFQKRTADAASWGDVVLARRDAGLSYHLCVTHDDWLQGVTLVTRGQDLEPLTVIHRVLQELMGWPAPRYAHHPLIMGADGHKLSKSRNSPAVREDFYFEKGLSKQEIHNMLNNIILG</sequence>
<dbReference type="SUPFAM" id="SSF52374">
    <property type="entry name" value="Nucleotidylyl transferase"/>
    <property type="match status" value="1"/>
</dbReference>
<dbReference type="KEGG" id="swf:E3E12_00470"/>
<evidence type="ECO:0000256" key="2">
    <source>
        <dbReference type="ARBA" id="ARBA00022723"/>
    </source>
</evidence>
<evidence type="ECO:0000256" key="7">
    <source>
        <dbReference type="RuleBase" id="RU363037"/>
    </source>
</evidence>
<dbReference type="Proteomes" id="UP000318709">
    <property type="component" value="Chromosome"/>
</dbReference>
<dbReference type="EMBL" id="CP038231">
    <property type="protein sequence ID" value="QDH12928.1"/>
    <property type="molecule type" value="Genomic_DNA"/>
</dbReference>
<protein>
    <submittedName>
        <fullName evidence="9">tRNA glutamyl-Q(34) synthetase GluQRS</fullName>
        <ecNumber evidence="9">6.1.1.-</ecNumber>
    </submittedName>
</protein>
<dbReference type="GO" id="GO:0006424">
    <property type="term" value="P:glutamyl-tRNA aminoacylation"/>
    <property type="evidence" value="ECO:0007669"/>
    <property type="project" value="TreeGrafter"/>
</dbReference>
<dbReference type="PRINTS" id="PR00987">
    <property type="entry name" value="TRNASYNTHGLU"/>
</dbReference>
<dbReference type="AlphaFoldDB" id="A0A4Y6U8M7"/>
<evidence type="ECO:0000256" key="6">
    <source>
        <dbReference type="ARBA" id="ARBA00023146"/>
    </source>
</evidence>
<gene>
    <name evidence="9" type="ORF">E3E12_00470</name>
</gene>
<keyword evidence="2" id="KW-0479">Metal-binding</keyword>
<proteinExistence type="inferred from homology"/>
<dbReference type="InterPro" id="IPR000924">
    <property type="entry name" value="Glu/Gln-tRNA-synth"/>
</dbReference>
<dbReference type="Pfam" id="PF00749">
    <property type="entry name" value="tRNA-synt_1c"/>
    <property type="match status" value="1"/>
</dbReference>
<evidence type="ECO:0000256" key="5">
    <source>
        <dbReference type="ARBA" id="ARBA00022840"/>
    </source>
</evidence>
<evidence type="ECO:0000313" key="9">
    <source>
        <dbReference type="EMBL" id="QDH12928.1"/>
    </source>
</evidence>
<dbReference type="Gene3D" id="3.40.50.620">
    <property type="entry name" value="HUPs"/>
    <property type="match status" value="1"/>
</dbReference>
<keyword evidence="1 7" id="KW-0436">Ligase</keyword>
<organism evidence="9 10">
    <name type="scientific">Formicincola oecophyllae</name>
    <dbReference type="NCBI Taxonomy" id="2558361"/>
    <lineage>
        <taxon>Bacteria</taxon>
        <taxon>Pseudomonadati</taxon>
        <taxon>Pseudomonadota</taxon>
        <taxon>Alphaproteobacteria</taxon>
        <taxon>Acetobacterales</taxon>
        <taxon>Acetobacteraceae</taxon>
        <taxon>Formicincola</taxon>
    </lineage>
</organism>
<dbReference type="PANTHER" id="PTHR43311">
    <property type="entry name" value="GLUTAMATE--TRNA LIGASE"/>
    <property type="match status" value="1"/>
</dbReference>
<keyword evidence="6 7" id="KW-0030">Aminoacyl-tRNA synthetase</keyword>
<keyword evidence="4" id="KW-0862">Zinc</keyword>
<feature type="domain" description="Glutamyl/glutaminyl-tRNA synthetase class Ib catalytic" evidence="8">
    <location>
        <begin position="14"/>
        <end position="291"/>
    </location>
</feature>
<dbReference type="GO" id="GO:0004818">
    <property type="term" value="F:glutamate-tRNA ligase activity"/>
    <property type="evidence" value="ECO:0007669"/>
    <property type="project" value="TreeGrafter"/>
</dbReference>
<dbReference type="InterPro" id="IPR049940">
    <property type="entry name" value="GluQ/Sye"/>
</dbReference>